<dbReference type="Proteomes" id="UP000826195">
    <property type="component" value="Unassembled WGS sequence"/>
</dbReference>
<organism evidence="1 2">
    <name type="scientific">Cotesia glomerata</name>
    <name type="common">Lepidopteran parasitic wasp</name>
    <name type="synonym">Apanteles glomeratus</name>
    <dbReference type="NCBI Taxonomy" id="32391"/>
    <lineage>
        <taxon>Eukaryota</taxon>
        <taxon>Metazoa</taxon>
        <taxon>Ecdysozoa</taxon>
        <taxon>Arthropoda</taxon>
        <taxon>Hexapoda</taxon>
        <taxon>Insecta</taxon>
        <taxon>Pterygota</taxon>
        <taxon>Neoptera</taxon>
        <taxon>Endopterygota</taxon>
        <taxon>Hymenoptera</taxon>
        <taxon>Apocrita</taxon>
        <taxon>Ichneumonoidea</taxon>
        <taxon>Braconidae</taxon>
        <taxon>Microgastrinae</taxon>
        <taxon>Cotesia</taxon>
    </lineage>
</organism>
<accession>A0AAV7IWQ1</accession>
<proteinExistence type="predicted"/>
<name>A0AAV7IWQ1_COTGL</name>
<gene>
    <name evidence="1" type="ORF">KQX54_004179</name>
</gene>
<protein>
    <submittedName>
        <fullName evidence="1">Uncharacterized protein</fullName>
    </submittedName>
</protein>
<sequence>MQNCGEGQKLKAKQEIVAVRKRNGHNQQINRVITRRTCLRRAFTSKVTRFYALILRTQSTMTVFSPKFNWSSKLTGQQSIKGSKE</sequence>
<evidence type="ECO:0000313" key="2">
    <source>
        <dbReference type="Proteomes" id="UP000826195"/>
    </source>
</evidence>
<dbReference type="EMBL" id="JAHXZJ010000374">
    <property type="protein sequence ID" value="KAH0560400.1"/>
    <property type="molecule type" value="Genomic_DNA"/>
</dbReference>
<dbReference type="AlphaFoldDB" id="A0AAV7IWQ1"/>
<reference evidence="1 2" key="1">
    <citation type="journal article" date="2021" name="J. Hered.">
        <title>A chromosome-level genome assembly of the parasitoid wasp, Cotesia glomerata (Hymenoptera: Braconidae).</title>
        <authorList>
            <person name="Pinto B.J."/>
            <person name="Weis J.J."/>
            <person name="Gamble T."/>
            <person name="Ode P.J."/>
            <person name="Paul R."/>
            <person name="Zaspel J.M."/>
        </authorList>
    </citation>
    <scope>NUCLEOTIDE SEQUENCE [LARGE SCALE GENOMIC DNA]</scope>
    <source>
        <strain evidence="1">CgM1</strain>
    </source>
</reference>
<keyword evidence="2" id="KW-1185">Reference proteome</keyword>
<comment type="caution">
    <text evidence="1">The sequence shown here is derived from an EMBL/GenBank/DDBJ whole genome shotgun (WGS) entry which is preliminary data.</text>
</comment>
<evidence type="ECO:0000313" key="1">
    <source>
        <dbReference type="EMBL" id="KAH0560400.1"/>
    </source>
</evidence>